<keyword evidence="3" id="KW-1185">Reference proteome</keyword>
<sequence>MNANFALKIKHLTVNIMGLSSLGIFHTVIGVLAIIAAVIGFIKHGKIALPSVTGKIYFYGTLITSLTALGLSSVSGFNPGHGLALLIVLLIAGSHYLHTKKQGYNHYRLFENFFLSFSFFLSLIPTVNETLTRVPVGHPVAKGPTDPLIAQTLGIVLLLFLLGSIYQFIKQRKLNAAAKQHALSATLRIHGVISSID</sequence>
<evidence type="ECO:0008006" key="4">
    <source>
        <dbReference type="Google" id="ProtNLM"/>
    </source>
</evidence>
<evidence type="ECO:0000256" key="1">
    <source>
        <dbReference type="SAM" id="Phobius"/>
    </source>
</evidence>
<feature type="transmembrane region" description="Helical" evidence="1">
    <location>
        <begin position="24"/>
        <end position="44"/>
    </location>
</feature>
<evidence type="ECO:0000313" key="2">
    <source>
        <dbReference type="EMBL" id="GGG96899.1"/>
    </source>
</evidence>
<reference evidence="2" key="1">
    <citation type="journal article" date="2014" name="Int. J. Syst. Evol. Microbiol.">
        <title>Complete genome sequence of Corynebacterium casei LMG S-19264T (=DSM 44701T), isolated from a smear-ripened cheese.</title>
        <authorList>
            <consortium name="US DOE Joint Genome Institute (JGI-PGF)"/>
            <person name="Walter F."/>
            <person name="Albersmeier A."/>
            <person name="Kalinowski J."/>
            <person name="Ruckert C."/>
        </authorList>
    </citation>
    <scope>NUCLEOTIDE SEQUENCE</scope>
    <source>
        <strain evidence="2">CGMCC 1.12195</strain>
    </source>
</reference>
<comment type="caution">
    <text evidence="2">The sequence shown here is derived from an EMBL/GenBank/DDBJ whole genome shotgun (WGS) entry which is preliminary data.</text>
</comment>
<keyword evidence="1" id="KW-0472">Membrane</keyword>
<keyword evidence="1" id="KW-1133">Transmembrane helix</keyword>
<proteinExistence type="predicted"/>
<dbReference type="Proteomes" id="UP000660862">
    <property type="component" value="Unassembled WGS sequence"/>
</dbReference>
<dbReference type="EMBL" id="BMER01000004">
    <property type="protein sequence ID" value="GGG96899.1"/>
    <property type="molecule type" value="Genomic_DNA"/>
</dbReference>
<keyword evidence="1" id="KW-0812">Transmembrane</keyword>
<feature type="transmembrane region" description="Helical" evidence="1">
    <location>
        <begin position="80"/>
        <end position="97"/>
    </location>
</feature>
<gene>
    <name evidence="2" type="ORF">GCM10007415_35200</name>
</gene>
<feature type="transmembrane region" description="Helical" evidence="1">
    <location>
        <begin position="109"/>
        <end position="128"/>
    </location>
</feature>
<name>A0A917HY29_9SPHI</name>
<dbReference type="RefSeq" id="WP_229738826.1">
    <property type="nucleotide sequence ID" value="NZ_BMER01000004.1"/>
</dbReference>
<organism evidence="2 3">
    <name type="scientific">Parapedobacter pyrenivorans</name>
    <dbReference type="NCBI Taxonomy" id="1305674"/>
    <lineage>
        <taxon>Bacteria</taxon>
        <taxon>Pseudomonadati</taxon>
        <taxon>Bacteroidota</taxon>
        <taxon>Sphingobacteriia</taxon>
        <taxon>Sphingobacteriales</taxon>
        <taxon>Sphingobacteriaceae</taxon>
        <taxon>Parapedobacter</taxon>
    </lineage>
</organism>
<protein>
    <recommendedName>
        <fullName evidence="4">Transmembrane protein</fullName>
    </recommendedName>
</protein>
<feature type="transmembrane region" description="Helical" evidence="1">
    <location>
        <begin position="148"/>
        <end position="169"/>
    </location>
</feature>
<feature type="transmembrane region" description="Helical" evidence="1">
    <location>
        <begin position="56"/>
        <end position="74"/>
    </location>
</feature>
<accession>A0A917HY29</accession>
<reference evidence="2" key="2">
    <citation type="submission" date="2020-09" db="EMBL/GenBank/DDBJ databases">
        <authorList>
            <person name="Sun Q."/>
            <person name="Zhou Y."/>
        </authorList>
    </citation>
    <scope>NUCLEOTIDE SEQUENCE</scope>
    <source>
        <strain evidence="2">CGMCC 1.12195</strain>
    </source>
</reference>
<dbReference type="AlphaFoldDB" id="A0A917HY29"/>
<evidence type="ECO:0000313" key="3">
    <source>
        <dbReference type="Proteomes" id="UP000660862"/>
    </source>
</evidence>